<feature type="compositionally biased region" description="Polar residues" evidence="1">
    <location>
        <begin position="1"/>
        <end position="11"/>
    </location>
</feature>
<name>W9RQU7_9ROSA</name>
<reference evidence="3" key="1">
    <citation type="submission" date="2013-01" db="EMBL/GenBank/DDBJ databases">
        <title>Draft Genome Sequence of a Mulberry Tree, Morus notabilis C.K. Schneid.</title>
        <authorList>
            <person name="He N."/>
            <person name="Zhao S."/>
        </authorList>
    </citation>
    <scope>NUCLEOTIDE SEQUENCE</scope>
</reference>
<evidence type="ECO:0000256" key="1">
    <source>
        <dbReference type="SAM" id="MobiDB-lite"/>
    </source>
</evidence>
<dbReference type="Proteomes" id="UP000030645">
    <property type="component" value="Unassembled WGS sequence"/>
</dbReference>
<proteinExistence type="predicted"/>
<accession>W9RQU7</accession>
<evidence type="ECO:0000313" key="3">
    <source>
        <dbReference type="Proteomes" id="UP000030645"/>
    </source>
</evidence>
<organism evidence="2 3">
    <name type="scientific">Morus notabilis</name>
    <dbReference type="NCBI Taxonomy" id="981085"/>
    <lineage>
        <taxon>Eukaryota</taxon>
        <taxon>Viridiplantae</taxon>
        <taxon>Streptophyta</taxon>
        <taxon>Embryophyta</taxon>
        <taxon>Tracheophyta</taxon>
        <taxon>Spermatophyta</taxon>
        <taxon>Magnoliopsida</taxon>
        <taxon>eudicotyledons</taxon>
        <taxon>Gunneridae</taxon>
        <taxon>Pentapetalae</taxon>
        <taxon>rosids</taxon>
        <taxon>fabids</taxon>
        <taxon>Rosales</taxon>
        <taxon>Moraceae</taxon>
        <taxon>Moreae</taxon>
        <taxon>Morus</taxon>
    </lineage>
</organism>
<gene>
    <name evidence="2" type="ORF">L484_025419</name>
</gene>
<keyword evidence="3" id="KW-1185">Reference proteome</keyword>
<feature type="region of interest" description="Disordered" evidence="1">
    <location>
        <begin position="1"/>
        <end position="24"/>
    </location>
</feature>
<evidence type="ECO:0000313" key="2">
    <source>
        <dbReference type="EMBL" id="EXB65338.1"/>
    </source>
</evidence>
<sequence length="78" mass="8642">MPKNTLITSKTPYHGLVPTSPEKTNQQHLGTLSLGWESKALPKGDAGLQPYEACRNGTRERRVLGENPSNTRCNMLSY</sequence>
<protein>
    <submittedName>
        <fullName evidence="2">Uncharacterized protein</fullName>
    </submittedName>
</protein>
<dbReference type="AlphaFoldDB" id="W9RQU7"/>
<dbReference type="EMBL" id="KE344510">
    <property type="protein sequence ID" value="EXB65338.1"/>
    <property type="molecule type" value="Genomic_DNA"/>
</dbReference>